<evidence type="ECO:0000313" key="1">
    <source>
        <dbReference type="EMBL" id="KIP61965.1"/>
    </source>
</evidence>
<protein>
    <recommendedName>
        <fullName evidence="3">PD-(D/E)XK nuclease family transposase</fullName>
    </recommendedName>
</protein>
<keyword evidence="2" id="KW-1185">Reference proteome</keyword>
<dbReference type="Proteomes" id="UP000032046">
    <property type="component" value="Unassembled WGS sequence"/>
</dbReference>
<evidence type="ECO:0000313" key="2">
    <source>
        <dbReference type="Proteomes" id="UP000032046"/>
    </source>
</evidence>
<reference evidence="1 2" key="1">
    <citation type="submission" date="2015-01" db="EMBL/GenBank/DDBJ databases">
        <title>Comparative genomics of non-oral Prevotella species.</title>
        <authorList>
            <person name="Accetto T."/>
            <person name="Nograsek B."/>
            <person name="Avgustin G."/>
        </authorList>
    </citation>
    <scope>NUCLEOTIDE SEQUENCE [LARGE SCALE GENOMIC DNA]</scope>
    <source>
        <strain evidence="1 2">P5-119</strain>
    </source>
</reference>
<name>A0A0D0IVH9_9BACT</name>
<accession>A0A0D0IVH9</accession>
<gene>
    <name evidence="1" type="ORF">ST44_08375</name>
</gene>
<sequence>MVNIANPIYDSVFKYLMEDERIAKTLISALLKKEVVEVDMRRNEYTNGTRDNISMFRIDFGARIKEEDGSTKLVLIELQKTWLETETLRFRQYLGAQYANPENILKDCENDGYGIPMIAVYLLGHKVGDIEEPVLYVKHKALDYDGNHVTKGIPDPFVDSLTHDSIIVQIPRLRGHVNNRLDKVLSVFDQSLKEKGNHQVLSVDEDKFNGDLEMMHILHRLITAASDSKLRQDMNVEDEFFSAIENRDTALMQKDKTIAEQKEQIHSMVKAMLGNGMSIETISNITKIPLEEISEMTK</sequence>
<evidence type="ECO:0008006" key="3">
    <source>
        <dbReference type="Google" id="ProtNLM"/>
    </source>
</evidence>
<dbReference type="STRING" id="1602171.ST44_08375"/>
<dbReference type="EMBL" id="JXQK01000061">
    <property type="protein sequence ID" value="KIP61965.1"/>
    <property type="molecule type" value="Genomic_DNA"/>
</dbReference>
<dbReference type="AlphaFoldDB" id="A0A0D0IVH9"/>
<dbReference type="OrthoDB" id="1049441at2"/>
<organism evidence="1 2">
    <name type="scientific">Prevotella pectinovora</name>
    <dbReference type="NCBI Taxonomy" id="1602169"/>
    <lineage>
        <taxon>Bacteria</taxon>
        <taxon>Pseudomonadati</taxon>
        <taxon>Bacteroidota</taxon>
        <taxon>Bacteroidia</taxon>
        <taxon>Bacteroidales</taxon>
        <taxon>Prevotellaceae</taxon>
        <taxon>Prevotella</taxon>
    </lineage>
</organism>
<comment type="caution">
    <text evidence="1">The sequence shown here is derived from an EMBL/GenBank/DDBJ whole genome shotgun (WGS) entry which is preliminary data.</text>
</comment>
<proteinExistence type="predicted"/>